<evidence type="ECO:0000313" key="3">
    <source>
        <dbReference type="Proteomes" id="UP000235371"/>
    </source>
</evidence>
<dbReference type="Proteomes" id="UP000235371">
    <property type="component" value="Unassembled WGS sequence"/>
</dbReference>
<gene>
    <name evidence="2" type="ORF">K444DRAFT_693997</name>
</gene>
<dbReference type="AlphaFoldDB" id="A0A2J6T0B1"/>
<dbReference type="GeneID" id="36595926"/>
<feature type="transmembrane region" description="Helical" evidence="1">
    <location>
        <begin position="56"/>
        <end position="78"/>
    </location>
</feature>
<sequence length="288" mass="31573">MPQKIVSTGSRAPQGPQPRPTALFRVQFVLRIIGIIASLAGIAIAGFVVIKIHKTWGFVFASTLLPFFLDTAEVAALISRHTLKFSIHRVNPFVLIGLDAIAIGLLVWSFFMLIFDKWGKTQIVSTIDYTADPFNGIEIWLAVTLAVYSGNGVLETEQPSKLHRQESSWRHATLGPIFDFSAVAVGDLKGSLNPPPVFRRAKSATPDSHFPRYGEGILHSRRRPSTIGVAISIQTTLPPAVGFFFTPISKLAGDQGHDQGFLLRQCLLARVSQALHGLLKLFSMFDSV</sequence>
<proteinExistence type="predicted"/>
<keyword evidence="1" id="KW-1133">Transmembrane helix</keyword>
<name>A0A2J6T0B1_9HELO</name>
<dbReference type="RefSeq" id="XP_024733382.1">
    <property type="nucleotide sequence ID" value="XM_024887850.1"/>
</dbReference>
<keyword evidence="1" id="KW-0472">Membrane</keyword>
<organism evidence="2 3">
    <name type="scientific">Hyaloscypha bicolor E</name>
    <dbReference type="NCBI Taxonomy" id="1095630"/>
    <lineage>
        <taxon>Eukaryota</taxon>
        <taxon>Fungi</taxon>
        <taxon>Dikarya</taxon>
        <taxon>Ascomycota</taxon>
        <taxon>Pezizomycotina</taxon>
        <taxon>Leotiomycetes</taxon>
        <taxon>Helotiales</taxon>
        <taxon>Hyaloscyphaceae</taxon>
        <taxon>Hyaloscypha</taxon>
        <taxon>Hyaloscypha bicolor</taxon>
    </lineage>
</organism>
<keyword evidence="3" id="KW-1185">Reference proteome</keyword>
<evidence type="ECO:0000313" key="2">
    <source>
        <dbReference type="EMBL" id="PMD56478.1"/>
    </source>
</evidence>
<feature type="transmembrane region" description="Helical" evidence="1">
    <location>
        <begin position="28"/>
        <end position="50"/>
    </location>
</feature>
<keyword evidence="1" id="KW-0812">Transmembrane</keyword>
<evidence type="ECO:0008006" key="4">
    <source>
        <dbReference type="Google" id="ProtNLM"/>
    </source>
</evidence>
<reference evidence="2 3" key="1">
    <citation type="submission" date="2016-04" db="EMBL/GenBank/DDBJ databases">
        <title>A degradative enzymes factory behind the ericoid mycorrhizal symbiosis.</title>
        <authorList>
            <consortium name="DOE Joint Genome Institute"/>
            <person name="Martino E."/>
            <person name="Morin E."/>
            <person name="Grelet G."/>
            <person name="Kuo A."/>
            <person name="Kohler A."/>
            <person name="Daghino S."/>
            <person name="Barry K."/>
            <person name="Choi C."/>
            <person name="Cichocki N."/>
            <person name="Clum A."/>
            <person name="Copeland A."/>
            <person name="Hainaut M."/>
            <person name="Haridas S."/>
            <person name="Labutti K."/>
            <person name="Lindquist E."/>
            <person name="Lipzen A."/>
            <person name="Khouja H.-R."/>
            <person name="Murat C."/>
            <person name="Ohm R."/>
            <person name="Olson A."/>
            <person name="Spatafora J."/>
            <person name="Veneault-Fourrey C."/>
            <person name="Henrissat B."/>
            <person name="Grigoriev I."/>
            <person name="Martin F."/>
            <person name="Perotto S."/>
        </authorList>
    </citation>
    <scope>NUCLEOTIDE SEQUENCE [LARGE SCALE GENOMIC DNA]</scope>
    <source>
        <strain evidence="2 3">E</strain>
    </source>
</reference>
<evidence type="ECO:0000256" key="1">
    <source>
        <dbReference type="SAM" id="Phobius"/>
    </source>
</evidence>
<protein>
    <recommendedName>
        <fullName evidence="4">MARVEL domain-containing protein</fullName>
    </recommendedName>
</protein>
<dbReference type="InParanoid" id="A0A2J6T0B1"/>
<accession>A0A2J6T0B1</accession>
<feature type="transmembrane region" description="Helical" evidence="1">
    <location>
        <begin position="90"/>
        <end position="114"/>
    </location>
</feature>
<dbReference type="EMBL" id="KZ613848">
    <property type="protein sequence ID" value="PMD56478.1"/>
    <property type="molecule type" value="Genomic_DNA"/>
</dbReference>
<dbReference type="OrthoDB" id="3503110at2759"/>